<reference evidence="4 5" key="1">
    <citation type="submission" date="2018-11" db="EMBL/GenBank/DDBJ databases">
        <title>Sequencing the genomes of 1000 actinobacteria strains.</title>
        <authorList>
            <person name="Klenk H.-P."/>
        </authorList>
    </citation>
    <scope>NUCLEOTIDE SEQUENCE [LARGE SCALE GENOMIC DNA]</scope>
    <source>
        <strain evidence="4 5">DSM 13521</strain>
    </source>
</reference>
<evidence type="ECO:0000256" key="1">
    <source>
        <dbReference type="ARBA" id="ARBA00022679"/>
    </source>
</evidence>
<sequence>MDGIVVRPVRAHEWREVRELRLRALSDEVAGMAFGETLAVASARPEQFWVERAALASPEAGPDAGVRQVVAVTPDGRWVGSVTVWLERAGEPDVEGVAIPRSGGGIVGVYVEPAHRGQGLVQRLLDAAVDWVRERGLDRARLYVHADNVRAQRAYATAGFRPTGVTLTGGVGAEIEMARDL</sequence>
<dbReference type="PANTHER" id="PTHR43420">
    <property type="entry name" value="ACETYLTRANSFERASE"/>
    <property type="match status" value="1"/>
</dbReference>
<dbReference type="Pfam" id="PF00583">
    <property type="entry name" value="Acetyltransf_1"/>
    <property type="match status" value="1"/>
</dbReference>
<dbReference type="EMBL" id="RKHQ01000001">
    <property type="protein sequence ID" value="ROR95653.1"/>
    <property type="molecule type" value="Genomic_DNA"/>
</dbReference>
<evidence type="ECO:0000313" key="5">
    <source>
        <dbReference type="Proteomes" id="UP000275356"/>
    </source>
</evidence>
<dbReference type="RefSeq" id="WP_123737940.1">
    <property type="nucleotide sequence ID" value="NZ_RKHQ01000001.1"/>
</dbReference>
<dbReference type="OrthoDB" id="9799092at2"/>
<dbReference type="InterPro" id="IPR016181">
    <property type="entry name" value="Acyl_CoA_acyltransferase"/>
</dbReference>
<keyword evidence="2" id="KW-0012">Acyltransferase</keyword>
<dbReference type="CDD" id="cd04301">
    <property type="entry name" value="NAT_SF"/>
    <property type="match status" value="1"/>
</dbReference>
<dbReference type="AlphaFoldDB" id="A0A3N2D799"/>
<protein>
    <submittedName>
        <fullName evidence="4">RimJ/RimL family protein N-acetyltransferase</fullName>
    </submittedName>
</protein>
<accession>A0A3N2D799</accession>
<dbReference type="PANTHER" id="PTHR43420:SF44">
    <property type="entry name" value="ACETYLTRANSFERASE YPEA"/>
    <property type="match status" value="1"/>
</dbReference>
<feature type="domain" description="N-acetyltransferase" evidence="3">
    <location>
        <begin position="4"/>
        <end position="181"/>
    </location>
</feature>
<dbReference type="SUPFAM" id="SSF55729">
    <property type="entry name" value="Acyl-CoA N-acyltransferases (Nat)"/>
    <property type="match status" value="1"/>
</dbReference>
<dbReference type="InterPro" id="IPR000182">
    <property type="entry name" value="GNAT_dom"/>
</dbReference>
<gene>
    <name evidence="4" type="ORF">EDD28_0214</name>
</gene>
<dbReference type="PROSITE" id="PS51186">
    <property type="entry name" value="GNAT"/>
    <property type="match status" value="1"/>
</dbReference>
<evidence type="ECO:0000256" key="2">
    <source>
        <dbReference type="ARBA" id="ARBA00023315"/>
    </source>
</evidence>
<evidence type="ECO:0000259" key="3">
    <source>
        <dbReference type="PROSITE" id="PS51186"/>
    </source>
</evidence>
<dbReference type="InterPro" id="IPR050680">
    <property type="entry name" value="YpeA/RimI_acetyltransf"/>
</dbReference>
<comment type="caution">
    <text evidence="4">The sequence shown here is derived from an EMBL/GenBank/DDBJ whole genome shotgun (WGS) entry which is preliminary data.</text>
</comment>
<keyword evidence="1 4" id="KW-0808">Transferase</keyword>
<evidence type="ECO:0000313" key="4">
    <source>
        <dbReference type="EMBL" id="ROR95653.1"/>
    </source>
</evidence>
<organism evidence="4 5">
    <name type="scientific">Salana multivorans</name>
    <dbReference type="NCBI Taxonomy" id="120377"/>
    <lineage>
        <taxon>Bacteria</taxon>
        <taxon>Bacillati</taxon>
        <taxon>Actinomycetota</taxon>
        <taxon>Actinomycetes</taxon>
        <taxon>Micrococcales</taxon>
        <taxon>Beutenbergiaceae</taxon>
        <taxon>Salana</taxon>
    </lineage>
</organism>
<dbReference type="GO" id="GO:0016747">
    <property type="term" value="F:acyltransferase activity, transferring groups other than amino-acyl groups"/>
    <property type="evidence" value="ECO:0007669"/>
    <property type="project" value="InterPro"/>
</dbReference>
<dbReference type="Gene3D" id="3.40.630.30">
    <property type="match status" value="1"/>
</dbReference>
<name>A0A3N2D799_9MICO</name>
<proteinExistence type="predicted"/>
<keyword evidence="5" id="KW-1185">Reference proteome</keyword>
<dbReference type="Proteomes" id="UP000275356">
    <property type="component" value="Unassembled WGS sequence"/>
</dbReference>